<evidence type="ECO:0000313" key="2">
    <source>
        <dbReference type="Proteomes" id="UP001497535"/>
    </source>
</evidence>
<accession>A0ACB1AFG4</accession>
<organism evidence="1 2">
    <name type="scientific">Meloidogyne enterolobii</name>
    <name type="common">Root-knot nematode worm</name>
    <name type="synonym">Meloidogyne mayaguensis</name>
    <dbReference type="NCBI Taxonomy" id="390850"/>
    <lineage>
        <taxon>Eukaryota</taxon>
        <taxon>Metazoa</taxon>
        <taxon>Ecdysozoa</taxon>
        <taxon>Nematoda</taxon>
        <taxon>Chromadorea</taxon>
        <taxon>Rhabditida</taxon>
        <taxon>Tylenchina</taxon>
        <taxon>Tylenchomorpha</taxon>
        <taxon>Tylenchoidea</taxon>
        <taxon>Meloidogynidae</taxon>
        <taxon>Meloidogyninae</taxon>
        <taxon>Meloidogyne</taxon>
    </lineage>
</organism>
<protein>
    <submittedName>
        <fullName evidence="1">Uncharacterized protein</fullName>
    </submittedName>
</protein>
<evidence type="ECO:0000313" key="1">
    <source>
        <dbReference type="EMBL" id="CAK5090276.1"/>
    </source>
</evidence>
<proteinExistence type="predicted"/>
<comment type="caution">
    <text evidence="1">The sequence shown here is derived from an EMBL/GenBank/DDBJ whole genome shotgun (WGS) entry which is preliminary data.</text>
</comment>
<dbReference type="Proteomes" id="UP001497535">
    <property type="component" value="Unassembled WGS sequence"/>
</dbReference>
<name>A0ACB1AFG4_MELEN</name>
<dbReference type="EMBL" id="CAVMJV010000081">
    <property type="protein sequence ID" value="CAK5090276.1"/>
    <property type="molecule type" value="Genomic_DNA"/>
</dbReference>
<gene>
    <name evidence="1" type="ORF">MENTE1834_LOCUS38055</name>
</gene>
<reference evidence="1" key="1">
    <citation type="submission" date="2023-11" db="EMBL/GenBank/DDBJ databases">
        <authorList>
            <person name="Poullet M."/>
        </authorList>
    </citation>
    <scope>NUCLEOTIDE SEQUENCE</scope>
    <source>
        <strain evidence="1">E1834</strain>
    </source>
</reference>
<sequence>MTDQQAAKLPFNPFDPTKIWSQKDFPLIDVGTMTLNKNPENYFRDVEQAAFDPARMVEGVLPSPDKLLQGKFFVNTKHKLIKIRNNANIKT</sequence>
<keyword evidence="2" id="KW-1185">Reference proteome</keyword>